<protein>
    <submittedName>
        <fullName evidence="2">Uncharacterized protein</fullName>
    </submittedName>
</protein>
<dbReference type="EMBL" id="MU842809">
    <property type="protein sequence ID" value="KAK2035380.1"/>
    <property type="molecule type" value="Genomic_DNA"/>
</dbReference>
<organism evidence="2 3">
    <name type="scientific">Colletotrichum zoysiae</name>
    <dbReference type="NCBI Taxonomy" id="1216348"/>
    <lineage>
        <taxon>Eukaryota</taxon>
        <taxon>Fungi</taxon>
        <taxon>Dikarya</taxon>
        <taxon>Ascomycota</taxon>
        <taxon>Pezizomycotina</taxon>
        <taxon>Sordariomycetes</taxon>
        <taxon>Hypocreomycetidae</taxon>
        <taxon>Glomerellales</taxon>
        <taxon>Glomerellaceae</taxon>
        <taxon>Colletotrichum</taxon>
        <taxon>Colletotrichum graminicola species complex</taxon>
    </lineage>
</organism>
<dbReference type="Proteomes" id="UP001232148">
    <property type="component" value="Unassembled WGS sequence"/>
</dbReference>
<sequence length="88" mass="9545">MHPALAAKIPMVFLQYLLQPSRRPSLATLSNVFPSVSNVSSAVKCVECVQCSSVPLGGWFHSSPPPAYQPASRAPPSQPTQYVRTYNT</sequence>
<evidence type="ECO:0000256" key="1">
    <source>
        <dbReference type="SAM" id="MobiDB-lite"/>
    </source>
</evidence>
<accession>A0AAD9HUD8</accession>
<keyword evidence="3" id="KW-1185">Reference proteome</keyword>
<reference evidence="2" key="1">
    <citation type="submission" date="2021-06" db="EMBL/GenBank/DDBJ databases">
        <title>Comparative genomics, transcriptomics and evolutionary studies reveal genomic signatures of adaptation to plant cell wall in hemibiotrophic fungi.</title>
        <authorList>
            <consortium name="DOE Joint Genome Institute"/>
            <person name="Baroncelli R."/>
            <person name="Diaz J.F."/>
            <person name="Benocci T."/>
            <person name="Peng M."/>
            <person name="Battaglia E."/>
            <person name="Haridas S."/>
            <person name="Andreopoulos W."/>
            <person name="Labutti K."/>
            <person name="Pangilinan J."/>
            <person name="Floch G.L."/>
            <person name="Makela M.R."/>
            <person name="Henrissat B."/>
            <person name="Grigoriev I.V."/>
            <person name="Crouch J.A."/>
            <person name="De Vries R.P."/>
            <person name="Sukno S.A."/>
            <person name="Thon M.R."/>
        </authorList>
    </citation>
    <scope>NUCLEOTIDE SEQUENCE</scope>
    <source>
        <strain evidence="2">MAFF235873</strain>
    </source>
</reference>
<gene>
    <name evidence="2" type="ORF">LX32DRAFT_154280</name>
</gene>
<evidence type="ECO:0000313" key="2">
    <source>
        <dbReference type="EMBL" id="KAK2035380.1"/>
    </source>
</evidence>
<evidence type="ECO:0000313" key="3">
    <source>
        <dbReference type="Proteomes" id="UP001232148"/>
    </source>
</evidence>
<name>A0AAD9HUD8_9PEZI</name>
<proteinExistence type="predicted"/>
<dbReference type="AlphaFoldDB" id="A0AAD9HUD8"/>
<feature type="compositionally biased region" description="Polar residues" evidence="1">
    <location>
        <begin position="79"/>
        <end position="88"/>
    </location>
</feature>
<comment type="caution">
    <text evidence="2">The sequence shown here is derived from an EMBL/GenBank/DDBJ whole genome shotgun (WGS) entry which is preliminary data.</text>
</comment>
<feature type="region of interest" description="Disordered" evidence="1">
    <location>
        <begin position="66"/>
        <end position="88"/>
    </location>
</feature>